<feature type="signal peptide" evidence="1">
    <location>
        <begin position="1"/>
        <end position="32"/>
    </location>
</feature>
<protein>
    <submittedName>
        <fullName evidence="3">Putative lipoprotein</fullName>
    </submittedName>
</protein>
<name>E9LIR0_9ACTN</name>
<dbReference type="InterPro" id="IPR000421">
    <property type="entry name" value="FA58C"/>
</dbReference>
<dbReference type="Pfam" id="PF00754">
    <property type="entry name" value="F5_F8_type_C"/>
    <property type="match status" value="1"/>
</dbReference>
<reference evidence="3" key="1">
    <citation type="journal article" date="2011" name="J. Am. Chem. Soc.">
        <title>Characterization of tiacumicin B biosynthetic gene cluster affording diversified tiacumicin analogues and revealing a tailoring dihalogenase.</title>
        <authorList>
            <person name="Xiao Y."/>
            <person name="Li S."/>
            <person name="Niu S."/>
            <person name="Ma L."/>
            <person name="Zhang G."/>
            <person name="Zhang H."/>
            <person name="Zhang G."/>
            <person name="Ju J."/>
            <person name="Zhang C."/>
        </authorList>
    </citation>
    <scope>NUCLEOTIDE SEQUENCE</scope>
    <source>
        <strain evidence="3">NRRL 18085</strain>
    </source>
</reference>
<dbReference type="Pfam" id="PF14099">
    <property type="entry name" value="Polysacc_lyase"/>
    <property type="match status" value="1"/>
</dbReference>
<dbReference type="InterPro" id="IPR025975">
    <property type="entry name" value="Polysacc_lyase"/>
</dbReference>
<feature type="chain" id="PRO_5003243282" evidence="1">
    <location>
        <begin position="33"/>
        <end position="405"/>
    </location>
</feature>
<evidence type="ECO:0000313" key="3">
    <source>
        <dbReference type="EMBL" id="ADU86017.1"/>
    </source>
</evidence>
<dbReference type="AlphaFoldDB" id="E9LIR0"/>
<dbReference type="InterPro" id="IPR008979">
    <property type="entry name" value="Galactose-bd-like_sf"/>
</dbReference>
<accession>E9LIR0</accession>
<dbReference type="SUPFAM" id="SSF49785">
    <property type="entry name" value="Galactose-binding domain-like"/>
    <property type="match status" value="1"/>
</dbReference>
<sequence>MTSRWRPLLALLACGLATAGLALVSPATPAQADPAGVFETLNFEDPADRTVPPPGWIKQAARTDSIQIVSDVKRDGGYAAKFDLKKDDAIVSNGKRSELTQPDSQPANAERWYGFSIYLPTSWVYDRSAEIVSQWHQCDATRCGGGSPPLALMTEKGRWMLDMPLRSQKVDLDAYSTGTWTDWVFHVVWRTDGGGLLEVWRNGVYKFGFQGRTHADSQGSPYFKFGIYKWDWKPGSTNPSDTTQRTMYYDALRLGDQRATFADVDPARSGGGPCNRAQPVAGVSASTYEAINPPQNAVDGNLTTRWSGSGFGAFLTVDLGAQRSICGAGVAWHRGDVRWNDYTIYTSVDNVTYVKAWEGRSSGKTLQPEVTTFPARQARYVKYAWWNNAEGNGWASITEATALSQ</sequence>
<keyword evidence="1" id="KW-0732">Signal</keyword>
<keyword evidence="3" id="KW-0449">Lipoprotein</keyword>
<dbReference type="Gene3D" id="2.60.120.200">
    <property type="match status" value="1"/>
</dbReference>
<dbReference type="Gene3D" id="2.60.120.260">
    <property type="entry name" value="Galactose-binding domain-like"/>
    <property type="match status" value="1"/>
</dbReference>
<evidence type="ECO:0000256" key="1">
    <source>
        <dbReference type="SAM" id="SignalP"/>
    </source>
</evidence>
<evidence type="ECO:0000259" key="2">
    <source>
        <dbReference type="Pfam" id="PF00754"/>
    </source>
</evidence>
<organism evidence="3">
    <name type="scientific">Dactylosporangium aurantiacum subsp. hamdenensis</name>
    <dbReference type="NCBI Taxonomy" id="703577"/>
    <lineage>
        <taxon>Bacteria</taxon>
        <taxon>Bacillati</taxon>
        <taxon>Actinomycetota</taxon>
        <taxon>Actinomycetes</taxon>
        <taxon>Micromonosporales</taxon>
        <taxon>Micromonosporaceae</taxon>
        <taxon>Dactylosporangium</taxon>
    </lineage>
</organism>
<proteinExistence type="predicted"/>
<dbReference type="EMBL" id="HQ011923">
    <property type="protein sequence ID" value="ADU86017.1"/>
    <property type="molecule type" value="Genomic_DNA"/>
</dbReference>
<feature type="domain" description="F5/8 type C" evidence="2">
    <location>
        <begin position="284"/>
        <end position="399"/>
    </location>
</feature>